<dbReference type="Gene3D" id="3.40.190.100">
    <property type="entry name" value="Glycine betaine-binding periplasmic protein, domain 2"/>
    <property type="match status" value="1"/>
</dbReference>
<name>A0A0J1D210_9BURK</name>
<dbReference type="InterPro" id="IPR017783">
    <property type="entry name" value="ABC_choline_sub-bd"/>
</dbReference>
<accession>A0A0J1D210</accession>
<dbReference type="PATRIC" id="fig|908627.4.peg.1865"/>
<gene>
    <name evidence="3" type="ORF">EOS_08450</name>
</gene>
<comment type="caution">
    <text evidence="3">The sequence shown here is derived from an EMBL/GenBank/DDBJ whole genome shotgun (WGS) entry which is preliminary data.</text>
</comment>
<dbReference type="AlphaFoldDB" id="A0A0J1D210"/>
<dbReference type="GO" id="GO:0022857">
    <property type="term" value="F:transmembrane transporter activity"/>
    <property type="evidence" value="ECO:0007669"/>
    <property type="project" value="InterPro"/>
</dbReference>
<dbReference type="NCBIfam" id="TIGR03414">
    <property type="entry name" value="ABC_choline_bnd"/>
    <property type="match status" value="1"/>
</dbReference>
<proteinExistence type="predicted"/>
<evidence type="ECO:0000313" key="3">
    <source>
        <dbReference type="EMBL" id="KLU26780.1"/>
    </source>
</evidence>
<dbReference type="EMBL" id="AEJF01000062">
    <property type="protein sequence ID" value="KLU26780.1"/>
    <property type="molecule type" value="Genomic_DNA"/>
</dbReference>
<dbReference type="InterPro" id="IPR007210">
    <property type="entry name" value="ABC_Gly_betaine_transp_sub-bd"/>
</dbReference>
<dbReference type="GO" id="GO:0043190">
    <property type="term" value="C:ATP-binding cassette (ABC) transporter complex"/>
    <property type="evidence" value="ECO:0007669"/>
    <property type="project" value="InterPro"/>
</dbReference>
<evidence type="ECO:0000256" key="1">
    <source>
        <dbReference type="SAM" id="SignalP"/>
    </source>
</evidence>
<feature type="chain" id="PRO_5005249567" evidence="1">
    <location>
        <begin position="23"/>
        <end position="315"/>
    </location>
</feature>
<reference evidence="3 4" key="1">
    <citation type="journal article" date="2015" name="Genome Announc.">
        <title>Draft Genome Sequence of Burkholderia sp. Strain PML1(12), an Ectomycorrhizosphere-Inhabiting Bacterium with Effective Mineral-Weathering Ability.</title>
        <authorList>
            <person name="Uroz S."/>
            <person name="Oger P."/>
        </authorList>
    </citation>
    <scope>NUCLEOTIDE SEQUENCE [LARGE SCALE GENOMIC DNA]</scope>
    <source>
        <strain evidence="4">PML1(12)</strain>
    </source>
</reference>
<sequence>MKAPARLACLALTACCSMTAHAQDPEACRTVHFADIGWTDIAATTALASTVFDGLGYKPVKTVASIPIALTGIKSKQIDVFLGDWQPSMDPVAEPFVKAGTVKVLSTPNLTGAKYTLAVPTYEYDAGLKSFADIAKFGDKLQHKIYGIEPGNDGNALVKKMIDSNQFNLKDFKLVESSEAGMLVEVNRAVRNKEWVVFLGWDPHPMNIQLKMTYLTGGDDVFGPNYGEAKVYTMVPPDYLTRCPNAGQVVTNLKFTPGIENQVMESITTDKKEPNVAAKEWLKHNPGVLTQWLAGVKTFDGKEALPAVKSYLATP</sequence>
<keyword evidence="4" id="KW-1185">Reference proteome</keyword>
<dbReference type="SUPFAM" id="SSF53850">
    <property type="entry name" value="Periplasmic binding protein-like II"/>
    <property type="match status" value="1"/>
</dbReference>
<dbReference type="GO" id="GO:0033265">
    <property type="term" value="F:choline binding"/>
    <property type="evidence" value="ECO:0007669"/>
    <property type="project" value="InterPro"/>
</dbReference>
<dbReference type="CDD" id="cd13640">
    <property type="entry name" value="PBP2_ChoX"/>
    <property type="match status" value="1"/>
</dbReference>
<organism evidence="3 4">
    <name type="scientific">Caballeronia mineralivorans PML1(12)</name>
    <dbReference type="NCBI Taxonomy" id="908627"/>
    <lineage>
        <taxon>Bacteria</taxon>
        <taxon>Pseudomonadati</taxon>
        <taxon>Pseudomonadota</taxon>
        <taxon>Betaproteobacteria</taxon>
        <taxon>Burkholderiales</taxon>
        <taxon>Burkholderiaceae</taxon>
        <taxon>Caballeronia</taxon>
    </lineage>
</organism>
<evidence type="ECO:0000259" key="2">
    <source>
        <dbReference type="Pfam" id="PF04069"/>
    </source>
</evidence>
<dbReference type="Gene3D" id="3.40.190.10">
    <property type="entry name" value="Periplasmic binding protein-like II"/>
    <property type="match status" value="1"/>
</dbReference>
<evidence type="ECO:0000313" key="4">
    <source>
        <dbReference type="Proteomes" id="UP000035963"/>
    </source>
</evidence>
<dbReference type="GO" id="GO:0042597">
    <property type="term" value="C:periplasmic space"/>
    <property type="evidence" value="ECO:0007669"/>
    <property type="project" value="InterPro"/>
</dbReference>
<keyword evidence="1" id="KW-0732">Signal</keyword>
<dbReference type="Proteomes" id="UP000035963">
    <property type="component" value="Unassembled WGS sequence"/>
</dbReference>
<feature type="signal peptide" evidence="1">
    <location>
        <begin position="1"/>
        <end position="22"/>
    </location>
</feature>
<feature type="domain" description="ABC-type glycine betaine transport system substrate-binding" evidence="2">
    <location>
        <begin position="30"/>
        <end position="283"/>
    </location>
</feature>
<dbReference type="Pfam" id="PF04069">
    <property type="entry name" value="OpuAC"/>
    <property type="match status" value="1"/>
</dbReference>
<dbReference type="GO" id="GO:0015871">
    <property type="term" value="P:choline transport"/>
    <property type="evidence" value="ECO:0007669"/>
    <property type="project" value="InterPro"/>
</dbReference>
<protein>
    <submittedName>
        <fullName evidence="3">Glycine/betaine ABC transporter substrate-binding protein</fullName>
    </submittedName>
</protein>